<evidence type="ECO:0000256" key="3">
    <source>
        <dbReference type="ARBA" id="ARBA00023125"/>
    </source>
</evidence>
<dbReference type="InterPro" id="IPR036390">
    <property type="entry name" value="WH_DNA-bd_sf"/>
</dbReference>
<dbReference type="AlphaFoldDB" id="A0A975FLW8"/>
<accession>A0A975FLW8</accession>
<keyword evidence="7" id="KW-1185">Reference proteome</keyword>
<dbReference type="Pfam" id="PF03466">
    <property type="entry name" value="LysR_substrate"/>
    <property type="match status" value="1"/>
</dbReference>
<evidence type="ECO:0000256" key="1">
    <source>
        <dbReference type="ARBA" id="ARBA00009437"/>
    </source>
</evidence>
<dbReference type="InterPro" id="IPR005119">
    <property type="entry name" value="LysR_subst-bd"/>
</dbReference>
<gene>
    <name evidence="6" type="ORF">G127AT_14875</name>
</gene>
<dbReference type="Gene3D" id="3.40.190.10">
    <property type="entry name" value="Periplasmic binding protein-like II"/>
    <property type="match status" value="2"/>
</dbReference>
<dbReference type="PANTHER" id="PTHR30346">
    <property type="entry name" value="TRANSCRIPTIONAL DUAL REGULATOR HCAR-RELATED"/>
    <property type="match status" value="1"/>
</dbReference>
<dbReference type="SUPFAM" id="SSF46785">
    <property type="entry name" value="Winged helix' DNA-binding domain"/>
    <property type="match status" value="1"/>
</dbReference>
<dbReference type="InterPro" id="IPR036388">
    <property type="entry name" value="WH-like_DNA-bd_sf"/>
</dbReference>
<keyword evidence="3" id="KW-0238">DNA-binding</keyword>
<evidence type="ECO:0000313" key="6">
    <source>
        <dbReference type="EMBL" id="QTX04525.1"/>
    </source>
</evidence>
<dbReference type="RefSeq" id="WP_210898201.1">
    <property type="nucleotide sequence ID" value="NZ_CP071696.1"/>
</dbReference>
<dbReference type="Pfam" id="PF00126">
    <property type="entry name" value="HTH_1"/>
    <property type="match status" value="1"/>
</dbReference>
<name>A0A975FLW8_9MICO</name>
<dbReference type="PANTHER" id="PTHR30346:SF0">
    <property type="entry name" value="HCA OPERON TRANSCRIPTIONAL ACTIVATOR HCAR"/>
    <property type="match status" value="1"/>
</dbReference>
<dbReference type="KEGG" id="aarc:G127AT_14875"/>
<organism evidence="6 7">
    <name type="scientific">Agromyces archimandritae</name>
    <dbReference type="NCBI Taxonomy" id="2781962"/>
    <lineage>
        <taxon>Bacteria</taxon>
        <taxon>Bacillati</taxon>
        <taxon>Actinomycetota</taxon>
        <taxon>Actinomycetes</taxon>
        <taxon>Micrococcales</taxon>
        <taxon>Microbacteriaceae</taxon>
        <taxon>Agromyces</taxon>
    </lineage>
</organism>
<dbReference type="PRINTS" id="PR00039">
    <property type="entry name" value="HTHLYSR"/>
</dbReference>
<evidence type="ECO:0000259" key="5">
    <source>
        <dbReference type="PROSITE" id="PS50931"/>
    </source>
</evidence>
<reference evidence="6" key="1">
    <citation type="submission" date="2021-03" db="EMBL/GenBank/DDBJ databases">
        <title>Agromyces archimandritus sp. nov., isolated from the cockroach Archimandrita tessellata.</title>
        <authorList>
            <person name="Guzman J."/>
            <person name="Ortuzar M."/>
            <person name="Poehlein A."/>
            <person name="Daniel R."/>
            <person name="Trujillo M."/>
            <person name="Vilcinskas A."/>
        </authorList>
    </citation>
    <scope>NUCLEOTIDE SEQUENCE</scope>
    <source>
        <strain evidence="6">G127AT</strain>
    </source>
</reference>
<dbReference type="GO" id="GO:0032993">
    <property type="term" value="C:protein-DNA complex"/>
    <property type="evidence" value="ECO:0007669"/>
    <property type="project" value="TreeGrafter"/>
</dbReference>
<comment type="similarity">
    <text evidence="1">Belongs to the LysR transcriptional regulatory family.</text>
</comment>
<sequence>MFTIDQLRCFVAVAEELHFGRAAERLRMTQPPLSRQIRRLEEILGVVLLERDNRRVEVTPAGYAFLREARTILATAERAPVVVREVAAGSSGVLRIGFTAASAHNVLGPLVTLLDDELPRVRVELEELVTSRQMEGLADGTLDLGIARPPFDLERFDSRLLFTETLMLAVPSGHPFTDSPHPPTVEQLGREPFIMPSATKARYFHDLAVRILPLDHDRTAHTVSQIATILALVAARRGISFVPESAIAMGVHGVELLPLGGLARDPVELHAVWSRTNASPALRRALELVAARSDAL</sequence>
<dbReference type="Proteomes" id="UP000671914">
    <property type="component" value="Chromosome"/>
</dbReference>
<keyword evidence="2" id="KW-0805">Transcription regulation</keyword>
<evidence type="ECO:0000256" key="4">
    <source>
        <dbReference type="ARBA" id="ARBA00023163"/>
    </source>
</evidence>
<protein>
    <submittedName>
        <fullName evidence="6">LysR family transcriptional regulator</fullName>
    </submittedName>
</protein>
<dbReference type="GO" id="GO:0003700">
    <property type="term" value="F:DNA-binding transcription factor activity"/>
    <property type="evidence" value="ECO:0007669"/>
    <property type="project" value="InterPro"/>
</dbReference>
<dbReference type="EMBL" id="CP071696">
    <property type="protein sequence ID" value="QTX04525.1"/>
    <property type="molecule type" value="Genomic_DNA"/>
</dbReference>
<dbReference type="InterPro" id="IPR000847">
    <property type="entry name" value="LysR_HTH_N"/>
</dbReference>
<evidence type="ECO:0000313" key="7">
    <source>
        <dbReference type="Proteomes" id="UP000671914"/>
    </source>
</evidence>
<dbReference type="FunFam" id="1.10.10.10:FF:000001">
    <property type="entry name" value="LysR family transcriptional regulator"/>
    <property type="match status" value="1"/>
</dbReference>
<feature type="domain" description="HTH lysR-type" evidence="5">
    <location>
        <begin position="2"/>
        <end position="59"/>
    </location>
</feature>
<dbReference type="SUPFAM" id="SSF53850">
    <property type="entry name" value="Periplasmic binding protein-like II"/>
    <property type="match status" value="1"/>
</dbReference>
<proteinExistence type="inferred from homology"/>
<evidence type="ECO:0000256" key="2">
    <source>
        <dbReference type="ARBA" id="ARBA00023015"/>
    </source>
</evidence>
<dbReference type="GO" id="GO:0003677">
    <property type="term" value="F:DNA binding"/>
    <property type="evidence" value="ECO:0007669"/>
    <property type="project" value="UniProtKB-KW"/>
</dbReference>
<dbReference type="Gene3D" id="1.10.10.10">
    <property type="entry name" value="Winged helix-like DNA-binding domain superfamily/Winged helix DNA-binding domain"/>
    <property type="match status" value="1"/>
</dbReference>
<keyword evidence="4" id="KW-0804">Transcription</keyword>
<dbReference type="PROSITE" id="PS50931">
    <property type="entry name" value="HTH_LYSR"/>
    <property type="match status" value="1"/>
</dbReference>